<organism evidence="1 2">
    <name type="scientific">Methylobacterium pseudosasicola</name>
    <dbReference type="NCBI Taxonomy" id="582667"/>
    <lineage>
        <taxon>Bacteria</taxon>
        <taxon>Pseudomonadati</taxon>
        <taxon>Pseudomonadota</taxon>
        <taxon>Alphaproteobacteria</taxon>
        <taxon>Hyphomicrobiales</taxon>
        <taxon>Methylobacteriaceae</taxon>
        <taxon>Methylobacterium</taxon>
    </lineage>
</organism>
<dbReference type="STRING" id="582667.SAMN05192568_10196"/>
<evidence type="ECO:0000313" key="2">
    <source>
        <dbReference type="Proteomes" id="UP000199048"/>
    </source>
</evidence>
<sequence>MPSWNRREKPDYRHLKDATPESALLAAIRSPTYGDGNELDIQASMQARILGIFGEADMLYLAQLVPFHEAARAADPAFPGHGRDWNSVFVHDVVGNAIGQGIRLGILREAPNPGGDRIFLLEIRAPLFERMGSGKWRRVDPQRSARGAGQREAARIRHAEKIGPQVAKLVGELCETGAPVPGEWFTRYPEQFARLKGLVDRIADARPTFEDAHRGMHLADQKWWLKGLSDRLRIVRRELADDRWAGRPPRYGAPVPAALPAEDLDALDGL</sequence>
<dbReference type="OrthoDB" id="9780310at2"/>
<keyword evidence="2" id="KW-1185">Reference proteome</keyword>
<dbReference type="RefSeq" id="WP_092042810.1">
    <property type="nucleotide sequence ID" value="NZ_FOTK01000019.1"/>
</dbReference>
<dbReference type="EMBL" id="FOTK01000019">
    <property type="protein sequence ID" value="SFM09006.1"/>
    <property type="molecule type" value="Genomic_DNA"/>
</dbReference>
<proteinExistence type="predicted"/>
<accession>A0A1I4N121</accession>
<dbReference type="Proteomes" id="UP000199048">
    <property type="component" value="Unassembled WGS sequence"/>
</dbReference>
<protein>
    <submittedName>
        <fullName evidence="1">Uncharacterized protein</fullName>
    </submittedName>
</protein>
<name>A0A1I4N121_9HYPH</name>
<dbReference type="AlphaFoldDB" id="A0A1I4N121"/>
<gene>
    <name evidence="1" type="ORF">SAMN05192568_10196</name>
</gene>
<reference evidence="2" key="1">
    <citation type="submission" date="2016-10" db="EMBL/GenBank/DDBJ databases">
        <authorList>
            <person name="Varghese N."/>
            <person name="Submissions S."/>
        </authorList>
    </citation>
    <scope>NUCLEOTIDE SEQUENCE [LARGE SCALE GENOMIC DNA]</scope>
    <source>
        <strain evidence="2">BL36</strain>
    </source>
</reference>
<evidence type="ECO:0000313" key="1">
    <source>
        <dbReference type="EMBL" id="SFM09006.1"/>
    </source>
</evidence>